<keyword evidence="4 7" id="KW-0067">ATP-binding</keyword>
<dbReference type="GO" id="GO:0042026">
    <property type="term" value="P:protein refolding"/>
    <property type="evidence" value="ECO:0007669"/>
    <property type="project" value="UniProtKB-UniRule"/>
</dbReference>
<dbReference type="NCBIfam" id="NF009487">
    <property type="entry name" value="PRK12849.1"/>
    <property type="match status" value="1"/>
</dbReference>
<dbReference type="InterPro" id="IPR027413">
    <property type="entry name" value="GROEL-like_equatorial_sf"/>
</dbReference>
<dbReference type="EMBL" id="UFSW01000002">
    <property type="protein sequence ID" value="SUV40591.1"/>
    <property type="molecule type" value="Genomic_DNA"/>
</dbReference>
<evidence type="ECO:0000313" key="10">
    <source>
        <dbReference type="EMBL" id="SUV40591.1"/>
    </source>
</evidence>
<dbReference type="GO" id="GO:0051082">
    <property type="term" value="F:unfolded protein binding"/>
    <property type="evidence" value="ECO:0007669"/>
    <property type="project" value="UniProtKB-UniRule"/>
</dbReference>
<feature type="binding site" evidence="7">
    <location>
        <position position="415"/>
    </location>
    <ligand>
        <name>ATP</name>
        <dbReference type="ChEBI" id="CHEBI:30616"/>
    </ligand>
</feature>
<sequence>MAAKDVKFGNDARVKMLNGVNILADAVKVTLGPKGRNVILDKAFGAPTITKDGVSVAREIELEDKFENMGAQMVKEVASKANDAAGDGTTTATVLAQAIVNEGLKAVAAGMNPMDLKRGIDKAVSAVVAELKNLSKPCESSKEIEQVGTISANSDNVVGKLIAEAMEKVGKEGVITVEDGTGLEDELAVVEGMQFDRGYLSPYFINKPESATVEFDNPFILLVDKKISNIRELLPVLEAVAKAGKPLLIIAEDVEGEALATLVVNTMRGIVKVAAVKAPSFGDRRKAMLQDIAILTAGTVISEEIGMELEKATLEDLGQAKRVVINKDNTTIIDGVGEEAQIKGRVAQIRQQIEESTSDYDKEKLQERVAKLAGGVAVIKVGAATEVEMKEKKDRVEDALHATRAAVEEGIVAGGGVALIRAATKVAASLKGDNEEQNVGIKLALRAMEAPLRQIVTNAGEEASVVASAVKSGEGNFGYNAGSEQYGDMLEMGILDPTKVTRSALQFAASIAGLMITTEAMVTEIPKEDKADLSAGMGGMGGMGGMM</sequence>
<dbReference type="InterPro" id="IPR001844">
    <property type="entry name" value="Cpn60/GroEL"/>
</dbReference>
<dbReference type="PANTHER" id="PTHR45633">
    <property type="entry name" value="60 KDA HEAT SHOCK PROTEIN, MITOCHONDRIAL"/>
    <property type="match status" value="1"/>
</dbReference>
<dbReference type="PRINTS" id="PR00298">
    <property type="entry name" value="CHAPERONIN60"/>
</dbReference>
<dbReference type="GO" id="GO:0140662">
    <property type="term" value="F:ATP-dependent protein folding chaperone"/>
    <property type="evidence" value="ECO:0007669"/>
    <property type="project" value="InterPro"/>
</dbReference>
<evidence type="ECO:0000256" key="2">
    <source>
        <dbReference type="ARBA" id="ARBA00022490"/>
    </source>
</evidence>
<dbReference type="Gene3D" id="3.30.260.10">
    <property type="entry name" value="TCP-1-like chaperonin intermediate domain"/>
    <property type="match status" value="1"/>
</dbReference>
<proteinExistence type="inferred from homology"/>
<reference evidence="10 11" key="1">
    <citation type="submission" date="2018-06" db="EMBL/GenBank/DDBJ databases">
        <authorList>
            <consortium name="Pathogen Informatics"/>
            <person name="Doyle S."/>
        </authorList>
    </citation>
    <scope>NUCLEOTIDE SEQUENCE [LARGE SCALE GENOMIC DNA]</scope>
    <source>
        <strain evidence="10 11">NCTC10926</strain>
    </source>
</reference>
<keyword evidence="3 7" id="KW-0547">Nucleotide-binding</keyword>
<dbReference type="FunFam" id="1.10.560.10:FF:000001">
    <property type="entry name" value="60 kDa chaperonin"/>
    <property type="match status" value="1"/>
</dbReference>
<comment type="similarity">
    <text evidence="1 7 8">Belongs to the chaperonin (HSP60) family.</text>
</comment>
<dbReference type="GO" id="GO:0016853">
    <property type="term" value="F:isomerase activity"/>
    <property type="evidence" value="ECO:0007669"/>
    <property type="project" value="UniProtKB-KW"/>
</dbReference>
<feature type="binding site" evidence="7">
    <location>
        <position position="51"/>
    </location>
    <ligand>
        <name>ATP</name>
        <dbReference type="ChEBI" id="CHEBI:30616"/>
    </ligand>
</feature>
<dbReference type="SUPFAM" id="SSF54849">
    <property type="entry name" value="GroEL-intermediate domain like"/>
    <property type="match status" value="1"/>
</dbReference>
<keyword evidence="2 7" id="KW-0963">Cytoplasm</keyword>
<dbReference type="GO" id="GO:0005524">
    <property type="term" value="F:ATP binding"/>
    <property type="evidence" value="ECO:0007669"/>
    <property type="project" value="UniProtKB-UniRule"/>
</dbReference>
<keyword evidence="6 7" id="KW-0413">Isomerase</keyword>
<dbReference type="Gene3D" id="3.50.7.10">
    <property type="entry name" value="GroEL"/>
    <property type="match status" value="1"/>
</dbReference>
<dbReference type="SUPFAM" id="SSF52029">
    <property type="entry name" value="GroEL apical domain-like"/>
    <property type="match status" value="1"/>
</dbReference>
<dbReference type="SUPFAM" id="SSF48592">
    <property type="entry name" value="GroEL equatorial domain-like"/>
    <property type="match status" value="1"/>
</dbReference>
<dbReference type="InterPro" id="IPR027409">
    <property type="entry name" value="GroEL-like_apical_dom_sf"/>
</dbReference>
<dbReference type="PROSITE" id="PS00296">
    <property type="entry name" value="CHAPERONINS_CPN60"/>
    <property type="match status" value="1"/>
</dbReference>
<comment type="function">
    <text evidence="7 9">Together with its co-chaperonin GroES, plays an essential role in assisting protein folding. The GroEL-GroES system forms a nano-cage that allows encapsulation of the non-native substrate proteins and provides a physical environment optimized to promote and accelerate protein folding.</text>
</comment>
<gene>
    <name evidence="7 10" type="primary">groL</name>
    <name evidence="7" type="synonym">groEL</name>
    <name evidence="10" type="ORF">NCTC10926_02636</name>
</gene>
<evidence type="ECO:0000256" key="8">
    <source>
        <dbReference type="RuleBase" id="RU000418"/>
    </source>
</evidence>
<evidence type="ECO:0000256" key="6">
    <source>
        <dbReference type="ARBA" id="ARBA00023235"/>
    </source>
</evidence>
<evidence type="ECO:0000256" key="3">
    <source>
        <dbReference type="ARBA" id="ARBA00022741"/>
    </source>
</evidence>
<dbReference type="Pfam" id="PF00118">
    <property type="entry name" value="Cpn60_TCP1"/>
    <property type="match status" value="1"/>
</dbReference>
<accession>A0A380Z0V8</accession>
<dbReference type="AlphaFoldDB" id="A0A380Z0V8"/>
<dbReference type="InterPro" id="IPR002423">
    <property type="entry name" value="Cpn60/GroEL/TCP-1"/>
</dbReference>
<feature type="binding site" evidence="7">
    <location>
        <begin position="87"/>
        <end position="91"/>
    </location>
    <ligand>
        <name>ATP</name>
        <dbReference type="ChEBI" id="CHEBI:30616"/>
    </ligand>
</feature>
<evidence type="ECO:0000256" key="7">
    <source>
        <dbReference type="HAMAP-Rule" id="MF_00600"/>
    </source>
</evidence>
<dbReference type="Gene3D" id="1.10.560.10">
    <property type="entry name" value="GroEL-like equatorial domain"/>
    <property type="match status" value="1"/>
</dbReference>
<dbReference type="NCBIfam" id="NF009488">
    <property type="entry name" value="PRK12850.1"/>
    <property type="match status" value="1"/>
</dbReference>
<dbReference type="HAMAP" id="MF_00600">
    <property type="entry name" value="CH60"/>
    <property type="match status" value="1"/>
</dbReference>
<evidence type="ECO:0000256" key="5">
    <source>
        <dbReference type="ARBA" id="ARBA00023186"/>
    </source>
</evidence>
<comment type="subcellular location">
    <subcellularLocation>
        <location evidence="7">Cytoplasm</location>
    </subcellularLocation>
</comment>
<protein>
    <recommendedName>
        <fullName evidence="7">Chaperonin GroEL</fullName>
        <ecNumber evidence="7">5.6.1.7</ecNumber>
    </recommendedName>
    <alternativeName>
        <fullName evidence="7">60 kDa chaperonin</fullName>
    </alternativeName>
    <alternativeName>
        <fullName evidence="7">Chaperonin-60</fullName>
        <shortName evidence="7">Cpn60</shortName>
    </alternativeName>
</protein>
<dbReference type="CDD" id="cd03344">
    <property type="entry name" value="GroEL"/>
    <property type="match status" value="1"/>
</dbReference>
<comment type="caution">
    <text evidence="7">Lacks conserved residue(s) required for the propagation of feature annotation.</text>
</comment>
<dbReference type="RefSeq" id="WP_115615819.1">
    <property type="nucleotide sequence ID" value="NZ_UFSW01000002.1"/>
</dbReference>
<name>A0A380Z0V8_AVIPA</name>
<dbReference type="InterPro" id="IPR027410">
    <property type="entry name" value="TCP-1-like_intermed_sf"/>
</dbReference>
<organism evidence="10 11">
    <name type="scientific">Avibacterium paragallinarum</name>
    <name type="common">Haemophilus gallinarum</name>
    <dbReference type="NCBI Taxonomy" id="728"/>
    <lineage>
        <taxon>Bacteria</taxon>
        <taxon>Pseudomonadati</taxon>
        <taxon>Pseudomonadota</taxon>
        <taxon>Gammaproteobacteria</taxon>
        <taxon>Pasteurellales</taxon>
        <taxon>Pasteurellaceae</taxon>
        <taxon>Avibacterium</taxon>
    </lineage>
</organism>
<dbReference type="FunFam" id="3.50.7.10:FF:000001">
    <property type="entry name" value="60 kDa chaperonin"/>
    <property type="match status" value="1"/>
</dbReference>
<dbReference type="Proteomes" id="UP000254620">
    <property type="component" value="Unassembled WGS sequence"/>
</dbReference>
<evidence type="ECO:0000313" key="11">
    <source>
        <dbReference type="Proteomes" id="UP000254620"/>
    </source>
</evidence>
<feature type="binding site" evidence="7">
    <location>
        <position position="496"/>
    </location>
    <ligand>
        <name>ATP</name>
        <dbReference type="ChEBI" id="CHEBI:30616"/>
    </ligand>
</feature>
<keyword evidence="5 7" id="KW-0143">Chaperone</keyword>
<feature type="binding site" evidence="7">
    <location>
        <begin position="30"/>
        <end position="33"/>
    </location>
    <ligand>
        <name>ATP</name>
        <dbReference type="ChEBI" id="CHEBI:30616"/>
    </ligand>
</feature>
<dbReference type="NCBIfam" id="NF009489">
    <property type="entry name" value="PRK12851.1"/>
    <property type="match status" value="1"/>
</dbReference>
<evidence type="ECO:0000256" key="4">
    <source>
        <dbReference type="ARBA" id="ARBA00022840"/>
    </source>
</evidence>
<comment type="subunit">
    <text evidence="7 9">Forms a cylinder of 14 subunits composed of two heptameric rings stacked back-to-back. Interacts with the co-chaperonin GroES.</text>
</comment>
<evidence type="ECO:0000256" key="1">
    <source>
        <dbReference type="ARBA" id="ARBA00006607"/>
    </source>
</evidence>
<dbReference type="NCBIfam" id="NF000592">
    <property type="entry name" value="PRK00013.1"/>
    <property type="match status" value="1"/>
</dbReference>
<dbReference type="GO" id="GO:0005737">
    <property type="term" value="C:cytoplasm"/>
    <property type="evidence" value="ECO:0007669"/>
    <property type="project" value="UniProtKB-SubCell"/>
</dbReference>
<dbReference type="InterPro" id="IPR018370">
    <property type="entry name" value="Chaperonin_Cpn60_CS"/>
</dbReference>
<evidence type="ECO:0000256" key="9">
    <source>
        <dbReference type="RuleBase" id="RU000419"/>
    </source>
</evidence>
<dbReference type="EC" id="5.6.1.7" evidence="7"/>
<dbReference type="NCBIfam" id="TIGR02348">
    <property type="entry name" value="GroEL"/>
    <property type="match status" value="1"/>
</dbReference>